<name>L8MYM8_9CYAN</name>
<evidence type="ECO:0000313" key="1">
    <source>
        <dbReference type="EMBL" id="ELS32601.1"/>
    </source>
</evidence>
<organism evidence="1 2">
    <name type="scientific">Pseudanabaena biceps PCC 7429</name>
    <dbReference type="NCBI Taxonomy" id="927668"/>
    <lineage>
        <taxon>Bacteria</taxon>
        <taxon>Bacillati</taxon>
        <taxon>Cyanobacteriota</taxon>
        <taxon>Cyanophyceae</taxon>
        <taxon>Pseudanabaenales</taxon>
        <taxon>Pseudanabaenaceae</taxon>
        <taxon>Pseudanabaena</taxon>
    </lineage>
</organism>
<comment type="caution">
    <text evidence="1">The sequence shown here is derived from an EMBL/GenBank/DDBJ whole genome shotgun (WGS) entry which is preliminary data.</text>
</comment>
<protein>
    <submittedName>
        <fullName evidence="1">Uncharacterized protein</fullName>
    </submittedName>
</protein>
<dbReference type="Proteomes" id="UP000011201">
    <property type="component" value="Unassembled WGS sequence"/>
</dbReference>
<keyword evidence="2" id="KW-1185">Reference proteome</keyword>
<evidence type="ECO:0000313" key="2">
    <source>
        <dbReference type="Proteomes" id="UP000011201"/>
    </source>
</evidence>
<proteinExistence type="predicted"/>
<dbReference type="EMBL" id="ALWB01000085">
    <property type="protein sequence ID" value="ELS32601.1"/>
    <property type="molecule type" value="Genomic_DNA"/>
</dbReference>
<sequence>MSLRHEVLPLREAFGNLEAKSLVLKHSYQHISTNLYFSGL</sequence>
<dbReference type="PATRIC" id="fig|927668.3.peg.2586"/>
<accession>L8MYM8</accession>
<dbReference type="AlphaFoldDB" id="L8MYM8"/>
<gene>
    <name evidence="1" type="ORF">Pse7429DRAFT_2914</name>
</gene>
<reference evidence="1 2" key="1">
    <citation type="journal article" date="2013" name="Proc. Natl. Acad. Sci. U.S.A.">
        <title>Improving the coverage of the cyanobacterial phylum using diversity-driven genome sequencing.</title>
        <authorList>
            <person name="Shih P.M."/>
            <person name="Wu D."/>
            <person name="Latifi A."/>
            <person name="Axen S.D."/>
            <person name="Fewer D.P."/>
            <person name="Talla E."/>
            <person name="Calteau A."/>
            <person name="Cai F."/>
            <person name="Tandeau de Marsac N."/>
            <person name="Rippka R."/>
            <person name="Herdman M."/>
            <person name="Sivonen K."/>
            <person name="Coursin T."/>
            <person name="Laurent T."/>
            <person name="Goodwin L."/>
            <person name="Nolan M."/>
            <person name="Davenport K.W."/>
            <person name="Han C.S."/>
            <person name="Rubin E.M."/>
            <person name="Eisen J.A."/>
            <person name="Woyke T."/>
            <person name="Gugger M."/>
            <person name="Kerfeld C.A."/>
        </authorList>
    </citation>
    <scope>NUCLEOTIDE SEQUENCE [LARGE SCALE GENOMIC DNA]</scope>
    <source>
        <strain evidence="1 2">PCC 7429</strain>
    </source>
</reference>